<dbReference type="EMBL" id="QZWG01000019">
    <property type="protein sequence ID" value="RZB47653.1"/>
    <property type="molecule type" value="Genomic_DNA"/>
</dbReference>
<evidence type="ECO:0000313" key="2">
    <source>
        <dbReference type="Proteomes" id="UP000289340"/>
    </source>
</evidence>
<proteinExistence type="predicted"/>
<reference evidence="1 2" key="1">
    <citation type="submission" date="2018-09" db="EMBL/GenBank/DDBJ databases">
        <title>A high-quality reference genome of wild soybean provides a powerful tool to mine soybean genomes.</title>
        <authorList>
            <person name="Xie M."/>
            <person name="Chung C.Y.L."/>
            <person name="Li M.-W."/>
            <person name="Wong F.-L."/>
            <person name="Chan T.-F."/>
            <person name="Lam H.-M."/>
        </authorList>
    </citation>
    <scope>NUCLEOTIDE SEQUENCE [LARGE SCALE GENOMIC DNA]</scope>
    <source>
        <strain evidence="2">cv. W05</strain>
        <tissue evidence="1">Hypocotyl of etiolated seedlings</tissue>
    </source>
</reference>
<dbReference type="Proteomes" id="UP000289340">
    <property type="component" value="Chromosome 19"/>
</dbReference>
<gene>
    <name evidence="1" type="ORF">D0Y65_051300</name>
</gene>
<sequence length="55" mass="6207">MNVPVVLTKAKNPSSFQKISGAYRYKPMPVCYWQQGMASRVRMTRTTDLANPCSP</sequence>
<name>A0A445FFR5_GLYSO</name>
<comment type="caution">
    <text evidence="1">The sequence shown here is derived from an EMBL/GenBank/DDBJ whole genome shotgun (WGS) entry which is preliminary data.</text>
</comment>
<protein>
    <submittedName>
        <fullName evidence="1">Uncharacterized protein</fullName>
    </submittedName>
</protein>
<organism evidence="1 2">
    <name type="scientific">Glycine soja</name>
    <name type="common">Wild soybean</name>
    <dbReference type="NCBI Taxonomy" id="3848"/>
    <lineage>
        <taxon>Eukaryota</taxon>
        <taxon>Viridiplantae</taxon>
        <taxon>Streptophyta</taxon>
        <taxon>Embryophyta</taxon>
        <taxon>Tracheophyta</taxon>
        <taxon>Spermatophyta</taxon>
        <taxon>Magnoliopsida</taxon>
        <taxon>eudicotyledons</taxon>
        <taxon>Gunneridae</taxon>
        <taxon>Pentapetalae</taxon>
        <taxon>rosids</taxon>
        <taxon>fabids</taxon>
        <taxon>Fabales</taxon>
        <taxon>Fabaceae</taxon>
        <taxon>Papilionoideae</taxon>
        <taxon>50 kb inversion clade</taxon>
        <taxon>NPAAA clade</taxon>
        <taxon>indigoferoid/millettioid clade</taxon>
        <taxon>Phaseoleae</taxon>
        <taxon>Glycine</taxon>
        <taxon>Glycine subgen. Soja</taxon>
    </lineage>
</organism>
<dbReference type="AlphaFoldDB" id="A0A445FFR5"/>
<evidence type="ECO:0000313" key="1">
    <source>
        <dbReference type="EMBL" id="RZB47653.1"/>
    </source>
</evidence>
<accession>A0A445FFR5</accession>
<keyword evidence="2" id="KW-1185">Reference proteome</keyword>